<dbReference type="AlphaFoldDB" id="A0A0B1THT5"/>
<dbReference type="Gene3D" id="3.30.420.10">
    <property type="entry name" value="Ribonuclease H-like superfamily/Ribonuclease H"/>
    <property type="match status" value="1"/>
</dbReference>
<protein>
    <recommendedName>
        <fullName evidence="4">Transposase</fullName>
    </recommendedName>
</protein>
<evidence type="ECO:0000313" key="2">
    <source>
        <dbReference type="EMBL" id="KHJ94975.1"/>
    </source>
</evidence>
<dbReference type="OrthoDB" id="5863303at2759"/>
<dbReference type="Pfam" id="PF01359">
    <property type="entry name" value="Transposase_1"/>
    <property type="match status" value="1"/>
</dbReference>
<evidence type="ECO:0008006" key="4">
    <source>
        <dbReference type="Google" id="ProtNLM"/>
    </source>
</evidence>
<gene>
    <name evidence="2" type="ORF">OESDEN_05089</name>
</gene>
<sequence>MTHITVPVDENNLAFRFGLRNISNLLTTAQSSLPAMTIACVDDRTDPRATIDESREELRNVKGRRSEDSRRIDGRRPTAGDTTKSLQCVGRRTTTRCDGIALRDVCLSLQCNAMQQDATLMHVDLNALFGPALEELDLKAEAAKAAKPFVWFPFGGTCEVVYCQLLNDGATITANFYMQQLRALEAKVDESGGFLGKIYFQHGNARPHIARDVKLELCKFGWTILPHPPFSPISRRQTTGFLRI</sequence>
<evidence type="ECO:0000313" key="3">
    <source>
        <dbReference type="Proteomes" id="UP000053660"/>
    </source>
</evidence>
<name>A0A0B1THT5_OESDE</name>
<keyword evidence="3" id="KW-1185">Reference proteome</keyword>
<dbReference type="PANTHER" id="PTHR46060:SF1">
    <property type="entry name" value="MARINER MOS1 TRANSPOSASE-LIKE PROTEIN"/>
    <property type="match status" value="1"/>
</dbReference>
<dbReference type="Proteomes" id="UP000053660">
    <property type="component" value="Unassembled WGS sequence"/>
</dbReference>
<dbReference type="GO" id="GO:0003676">
    <property type="term" value="F:nucleic acid binding"/>
    <property type="evidence" value="ECO:0007669"/>
    <property type="project" value="InterPro"/>
</dbReference>
<reference evidence="2 3" key="1">
    <citation type="submission" date="2014-03" db="EMBL/GenBank/DDBJ databases">
        <title>Draft genome of the hookworm Oesophagostomum dentatum.</title>
        <authorList>
            <person name="Mitreva M."/>
        </authorList>
    </citation>
    <scope>NUCLEOTIDE SEQUENCE [LARGE SCALE GENOMIC DNA]</scope>
    <source>
        <strain evidence="2 3">OD-Hann</strain>
    </source>
</reference>
<dbReference type="PANTHER" id="PTHR46060">
    <property type="entry name" value="MARINER MOS1 TRANSPOSASE-LIKE PROTEIN"/>
    <property type="match status" value="1"/>
</dbReference>
<dbReference type="InterPro" id="IPR001888">
    <property type="entry name" value="Transposase_1"/>
</dbReference>
<feature type="compositionally biased region" description="Basic and acidic residues" evidence="1">
    <location>
        <begin position="57"/>
        <end position="78"/>
    </location>
</feature>
<dbReference type="InterPro" id="IPR036397">
    <property type="entry name" value="RNaseH_sf"/>
</dbReference>
<feature type="region of interest" description="Disordered" evidence="1">
    <location>
        <begin position="57"/>
        <end position="84"/>
    </location>
</feature>
<evidence type="ECO:0000256" key="1">
    <source>
        <dbReference type="SAM" id="MobiDB-lite"/>
    </source>
</evidence>
<dbReference type="EMBL" id="KN550126">
    <property type="protein sequence ID" value="KHJ94975.1"/>
    <property type="molecule type" value="Genomic_DNA"/>
</dbReference>
<accession>A0A0B1THT5</accession>
<proteinExistence type="predicted"/>
<organism evidence="2 3">
    <name type="scientific">Oesophagostomum dentatum</name>
    <name type="common">Nodular worm</name>
    <dbReference type="NCBI Taxonomy" id="61180"/>
    <lineage>
        <taxon>Eukaryota</taxon>
        <taxon>Metazoa</taxon>
        <taxon>Ecdysozoa</taxon>
        <taxon>Nematoda</taxon>
        <taxon>Chromadorea</taxon>
        <taxon>Rhabditida</taxon>
        <taxon>Rhabditina</taxon>
        <taxon>Rhabditomorpha</taxon>
        <taxon>Strongyloidea</taxon>
        <taxon>Strongylidae</taxon>
        <taxon>Oesophagostomum</taxon>
    </lineage>
</organism>
<dbReference type="InterPro" id="IPR052709">
    <property type="entry name" value="Transposase-MT_Hybrid"/>
</dbReference>